<proteinExistence type="predicted"/>
<dbReference type="InterPro" id="IPR053184">
    <property type="entry name" value="FeoA-like"/>
</dbReference>
<evidence type="ECO:0000256" key="1">
    <source>
        <dbReference type="ARBA" id="ARBA00023004"/>
    </source>
</evidence>
<dbReference type="Pfam" id="PF04023">
    <property type="entry name" value="FeoA"/>
    <property type="match status" value="1"/>
</dbReference>
<evidence type="ECO:0000313" key="3">
    <source>
        <dbReference type="EMBL" id="SKC81243.1"/>
    </source>
</evidence>
<dbReference type="GO" id="GO:0046914">
    <property type="term" value="F:transition metal ion binding"/>
    <property type="evidence" value="ECO:0007669"/>
    <property type="project" value="InterPro"/>
</dbReference>
<dbReference type="Proteomes" id="UP000190285">
    <property type="component" value="Unassembled WGS sequence"/>
</dbReference>
<dbReference type="InterPro" id="IPR008988">
    <property type="entry name" value="Transcriptional_repressor_C"/>
</dbReference>
<keyword evidence="1" id="KW-0408">Iron</keyword>
<dbReference type="AlphaFoldDB" id="A0A1T5LZC9"/>
<dbReference type="SMART" id="SM00899">
    <property type="entry name" value="FeoA"/>
    <property type="match status" value="1"/>
</dbReference>
<dbReference type="PANTHER" id="PTHR43151">
    <property type="entry name" value="FEOA FAMILY PROTEIN"/>
    <property type="match status" value="1"/>
</dbReference>
<organism evidence="3 4">
    <name type="scientific">Maledivibacter halophilus</name>
    <dbReference type="NCBI Taxonomy" id="36842"/>
    <lineage>
        <taxon>Bacteria</taxon>
        <taxon>Bacillati</taxon>
        <taxon>Bacillota</taxon>
        <taxon>Clostridia</taxon>
        <taxon>Peptostreptococcales</taxon>
        <taxon>Caminicellaceae</taxon>
        <taxon>Maledivibacter</taxon>
    </lineage>
</organism>
<evidence type="ECO:0000313" key="4">
    <source>
        <dbReference type="Proteomes" id="UP000190285"/>
    </source>
</evidence>
<dbReference type="SUPFAM" id="SSF50037">
    <property type="entry name" value="C-terminal domain of transcriptional repressors"/>
    <property type="match status" value="1"/>
</dbReference>
<reference evidence="3 4" key="1">
    <citation type="submission" date="2017-02" db="EMBL/GenBank/DDBJ databases">
        <authorList>
            <person name="Peterson S.W."/>
        </authorList>
    </citation>
    <scope>NUCLEOTIDE SEQUENCE [LARGE SCALE GENOMIC DNA]</scope>
    <source>
        <strain evidence="3 4">M1</strain>
    </source>
</reference>
<gene>
    <name evidence="3" type="ORF">SAMN02194393_03581</name>
</gene>
<accession>A0A1T5LZC9</accession>
<dbReference type="STRING" id="36842.SAMN02194393_03581"/>
<evidence type="ECO:0000259" key="2">
    <source>
        <dbReference type="SMART" id="SM00899"/>
    </source>
</evidence>
<name>A0A1T5LZC9_9FIRM</name>
<dbReference type="RefSeq" id="WP_170917481.1">
    <property type="nucleotide sequence ID" value="NZ_FUZT01000009.1"/>
</dbReference>
<dbReference type="Gene3D" id="2.30.30.90">
    <property type="match status" value="1"/>
</dbReference>
<keyword evidence="4" id="KW-1185">Reference proteome</keyword>
<protein>
    <submittedName>
        <fullName evidence="3">Ferrous iron transport protein A</fullName>
    </submittedName>
</protein>
<dbReference type="InterPro" id="IPR007167">
    <property type="entry name" value="Fe-transptr_FeoA-like"/>
</dbReference>
<dbReference type="EMBL" id="FUZT01000009">
    <property type="protein sequence ID" value="SKC81243.1"/>
    <property type="molecule type" value="Genomic_DNA"/>
</dbReference>
<feature type="domain" description="Ferrous iron transporter FeoA-like" evidence="2">
    <location>
        <begin position="1"/>
        <end position="72"/>
    </location>
</feature>
<dbReference type="InterPro" id="IPR038157">
    <property type="entry name" value="FeoA_core_dom"/>
</dbReference>
<dbReference type="PANTHER" id="PTHR43151:SF1">
    <property type="entry name" value="SSR2333 PROTEIN"/>
    <property type="match status" value="1"/>
</dbReference>
<sequence>MPLAMTGPGQEVVLKAINWGPKMKKRLQDMGLTPGVKVSVISNNNNGAFILDVRGSRLVLGGMVAHQILVDIA</sequence>